<evidence type="ECO:0000313" key="2">
    <source>
        <dbReference type="Proteomes" id="UP000027265"/>
    </source>
</evidence>
<proteinExistence type="predicted"/>
<evidence type="ECO:0008006" key="3">
    <source>
        <dbReference type="Google" id="ProtNLM"/>
    </source>
</evidence>
<accession>A0A067PRL5</accession>
<dbReference type="InterPro" id="IPR032675">
    <property type="entry name" value="LRR_dom_sf"/>
</dbReference>
<dbReference type="Gene3D" id="3.80.10.10">
    <property type="entry name" value="Ribonuclease Inhibitor"/>
    <property type="match status" value="1"/>
</dbReference>
<evidence type="ECO:0000313" key="1">
    <source>
        <dbReference type="EMBL" id="KDQ53932.1"/>
    </source>
</evidence>
<organism evidence="1 2">
    <name type="scientific">Jaapia argillacea MUCL 33604</name>
    <dbReference type="NCBI Taxonomy" id="933084"/>
    <lineage>
        <taxon>Eukaryota</taxon>
        <taxon>Fungi</taxon>
        <taxon>Dikarya</taxon>
        <taxon>Basidiomycota</taxon>
        <taxon>Agaricomycotina</taxon>
        <taxon>Agaricomycetes</taxon>
        <taxon>Agaricomycetidae</taxon>
        <taxon>Jaapiales</taxon>
        <taxon>Jaapiaceae</taxon>
        <taxon>Jaapia</taxon>
    </lineage>
</organism>
<protein>
    <recommendedName>
        <fullName evidence="3">F-box domain-containing protein</fullName>
    </recommendedName>
</protein>
<dbReference type="SUPFAM" id="SSF52047">
    <property type="entry name" value="RNI-like"/>
    <property type="match status" value="1"/>
</dbReference>
<dbReference type="HOGENOM" id="CLU_021164_3_2_1"/>
<name>A0A067PRL5_9AGAM</name>
<gene>
    <name evidence="1" type="ORF">JAAARDRAFT_197038</name>
</gene>
<dbReference type="OrthoDB" id="3543113at2759"/>
<dbReference type="EMBL" id="KL197731">
    <property type="protein sequence ID" value="KDQ53932.1"/>
    <property type="molecule type" value="Genomic_DNA"/>
</dbReference>
<dbReference type="Proteomes" id="UP000027265">
    <property type="component" value="Unassembled WGS sequence"/>
</dbReference>
<reference evidence="2" key="1">
    <citation type="journal article" date="2014" name="Proc. Natl. Acad. Sci. U.S.A.">
        <title>Extensive sampling of basidiomycete genomes demonstrates inadequacy of the white-rot/brown-rot paradigm for wood decay fungi.</title>
        <authorList>
            <person name="Riley R."/>
            <person name="Salamov A.A."/>
            <person name="Brown D.W."/>
            <person name="Nagy L.G."/>
            <person name="Floudas D."/>
            <person name="Held B.W."/>
            <person name="Levasseur A."/>
            <person name="Lombard V."/>
            <person name="Morin E."/>
            <person name="Otillar R."/>
            <person name="Lindquist E.A."/>
            <person name="Sun H."/>
            <person name="LaButti K.M."/>
            <person name="Schmutz J."/>
            <person name="Jabbour D."/>
            <person name="Luo H."/>
            <person name="Baker S.E."/>
            <person name="Pisabarro A.G."/>
            <person name="Walton J.D."/>
            <person name="Blanchette R.A."/>
            <person name="Henrissat B."/>
            <person name="Martin F."/>
            <person name="Cullen D."/>
            <person name="Hibbett D.S."/>
            <person name="Grigoriev I.V."/>
        </authorList>
    </citation>
    <scope>NUCLEOTIDE SEQUENCE [LARGE SCALE GENOMIC DNA]</scope>
    <source>
        <strain evidence="2">MUCL 33604</strain>
    </source>
</reference>
<keyword evidence="2" id="KW-1185">Reference proteome</keyword>
<dbReference type="AlphaFoldDB" id="A0A067PRL5"/>
<dbReference type="PANTHER" id="PTHR47186">
    <property type="entry name" value="LEUCINE-RICH REPEAT-CONTAINING PROTEIN 57"/>
    <property type="match status" value="1"/>
</dbReference>
<sequence length="417" mass="46433">MHLSSGEPLFPSLRSLSFSLADRSTHATTAPYMFISHALRQLTLSVEHSSPGDESLNEKRESLSWSDSTFAPFLDAVSAAQKDGGGLEGLSLHIDLDLALSCIGKFRHLRNLYLHTANTSQFFPQLRHLKNLHSLTLYVEEGYSPEEDVGEVAIPSLRVLKLAGKVSSNSAIQIWRLLAIPQLHSLHISPRGTVADCRACWVQATSRFRHLQELRYAALLTELTGGSVLDLTPFFRSLRTMKHMKSLYFELAPDNFMFVDLARSLTDDDCEAMASAFPNLTKLHIAVWDQAHPSPTFRSLVAFARGCSTLESLEIPIDASKLPPIDEVPALSHGLTRLWICSNKSVESAPQTAYLLKHIFPYLQDFHATADTSSDSMRSWELVDECWRDFENIYGLEQVHRDRAVGASSIGPIKLGS</sequence>
<dbReference type="PANTHER" id="PTHR47186:SF3">
    <property type="entry name" value="OS09G0267800 PROTEIN"/>
    <property type="match status" value="1"/>
</dbReference>
<dbReference type="InParanoid" id="A0A067PRL5"/>